<organism evidence="2 3">
    <name type="scientific">Paramuricea clavata</name>
    <name type="common">Red gorgonian</name>
    <name type="synonym">Violescent sea-whip</name>
    <dbReference type="NCBI Taxonomy" id="317549"/>
    <lineage>
        <taxon>Eukaryota</taxon>
        <taxon>Metazoa</taxon>
        <taxon>Cnidaria</taxon>
        <taxon>Anthozoa</taxon>
        <taxon>Octocorallia</taxon>
        <taxon>Malacalcyonacea</taxon>
        <taxon>Plexauridae</taxon>
        <taxon>Paramuricea</taxon>
    </lineage>
</organism>
<comment type="similarity">
    <text evidence="1">Belongs to the actin family.</text>
</comment>
<dbReference type="SUPFAM" id="SSF53067">
    <property type="entry name" value="Actin-like ATPase domain"/>
    <property type="match status" value="2"/>
</dbReference>
<dbReference type="PRINTS" id="PR00190">
    <property type="entry name" value="ACTIN"/>
</dbReference>
<dbReference type="InterPro" id="IPR043129">
    <property type="entry name" value="ATPase_NBD"/>
</dbReference>
<dbReference type="InterPro" id="IPR004000">
    <property type="entry name" value="Actin"/>
</dbReference>
<dbReference type="SMART" id="SM00268">
    <property type="entry name" value="ACTIN"/>
    <property type="match status" value="1"/>
</dbReference>
<evidence type="ECO:0000313" key="2">
    <source>
        <dbReference type="EMBL" id="CAB4029894.1"/>
    </source>
</evidence>
<protein>
    <submittedName>
        <fullName evidence="2">Uncharacterized protein</fullName>
    </submittedName>
</protein>
<dbReference type="Gene3D" id="3.30.420.40">
    <property type="match status" value="3"/>
</dbReference>
<keyword evidence="3" id="KW-1185">Reference proteome</keyword>
<accession>A0A6S7JI91</accession>
<gene>
    <name evidence="2" type="ORF">PACLA_8A048733</name>
</gene>
<dbReference type="Proteomes" id="UP001152795">
    <property type="component" value="Unassembled WGS sequence"/>
</dbReference>
<dbReference type="Gene3D" id="3.90.640.10">
    <property type="entry name" value="Actin, Chain A, domain 4"/>
    <property type="match status" value="1"/>
</dbReference>
<dbReference type="AlphaFoldDB" id="A0A6S7JI91"/>
<comment type="caution">
    <text evidence="2">The sequence shown here is derived from an EMBL/GenBank/DDBJ whole genome shotgun (WGS) entry which is preliminary data.</text>
</comment>
<evidence type="ECO:0000256" key="1">
    <source>
        <dbReference type="RuleBase" id="RU000487"/>
    </source>
</evidence>
<proteinExistence type="inferred from homology"/>
<dbReference type="FunFam" id="3.90.640.10:FF:000007">
    <property type="entry name" value="Actin like 7B"/>
    <property type="match status" value="1"/>
</dbReference>
<reference evidence="2" key="1">
    <citation type="submission" date="2020-04" db="EMBL/GenBank/DDBJ databases">
        <authorList>
            <person name="Alioto T."/>
            <person name="Alioto T."/>
            <person name="Gomez Garrido J."/>
        </authorList>
    </citation>
    <scope>NUCLEOTIDE SEQUENCE</scope>
    <source>
        <strain evidence="2">A484AB</strain>
    </source>
</reference>
<dbReference type="Pfam" id="PF00022">
    <property type="entry name" value="Actin"/>
    <property type="match status" value="1"/>
</dbReference>
<dbReference type="PANTHER" id="PTHR11937">
    <property type="entry name" value="ACTIN"/>
    <property type="match status" value="1"/>
</dbReference>
<dbReference type="OrthoDB" id="5132116at2759"/>
<dbReference type="EMBL" id="CACRXK020016481">
    <property type="protein sequence ID" value="CAB4029894.1"/>
    <property type="molecule type" value="Genomic_DNA"/>
</dbReference>
<sequence length="282" mass="31473">MCIQDNPDFPVLISQPALNPKKHTEKIAEIMFEHFHMPSLFIGDQLALSLFSMGYTSGLSFSSGFKNTQAGVVYEGHVLPHTVKQLDIAGYQLTENLKKLLMSLQGFGFRSSSQWQIVDDIKKKLGFFSLDFSADSTRYKTQADLQTTYELPDGQVIEVGLERFGCAESLFRPSEVGLTQSPAHMLIIEAINSCEEELQELCYKAMGVSGGTTQMTGFIARLEQELRVHDRKFKNLTAPEHRDIATWLGGSVVASLPTFREMVVTVDEYAESGARVVHSKCF</sequence>
<name>A0A6S7JI91_PARCT</name>
<evidence type="ECO:0000313" key="3">
    <source>
        <dbReference type="Proteomes" id="UP001152795"/>
    </source>
</evidence>